<evidence type="ECO:0000313" key="7">
    <source>
        <dbReference type="Proteomes" id="UP000465812"/>
    </source>
</evidence>
<feature type="domain" description="Ketoreductase" evidence="3">
    <location>
        <begin position="14"/>
        <end position="189"/>
    </location>
</feature>
<dbReference type="Proteomes" id="UP000192760">
    <property type="component" value="Unassembled WGS sequence"/>
</dbReference>
<dbReference type="InterPro" id="IPR036291">
    <property type="entry name" value="NAD(P)-bd_dom_sf"/>
</dbReference>
<dbReference type="Proteomes" id="UP000465812">
    <property type="component" value="Chromosome"/>
</dbReference>
<dbReference type="InterPro" id="IPR057326">
    <property type="entry name" value="KR_dom"/>
</dbReference>
<evidence type="ECO:0000313" key="4">
    <source>
        <dbReference type="EMBL" id="BBY38152.1"/>
    </source>
</evidence>
<dbReference type="NCBIfam" id="NF005559">
    <property type="entry name" value="PRK07231.1"/>
    <property type="match status" value="1"/>
</dbReference>
<dbReference type="EMBL" id="MVHW01000017">
    <property type="protein sequence ID" value="ORB04926.1"/>
    <property type="molecule type" value="Genomic_DNA"/>
</dbReference>
<evidence type="ECO:0000256" key="2">
    <source>
        <dbReference type="ARBA" id="ARBA00023002"/>
    </source>
</evidence>
<dbReference type="RefSeq" id="WP_083096004.1">
    <property type="nucleotide sequence ID" value="NZ_AP022590.1"/>
</dbReference>
<dbReference type="PANTHER" id="PTHR42760:SF115">
    <property type="entry name" value="3-OXOACYL-[ACYL-CARRIER-PROTEIN] REDUCTASE FABG"/>
    <property type="match status" value="1"/>
</dbReference>
<evidence type="ECO:0000313" key="5">
    <source>
        <dbReference type="EMBL" id="ORB04926.1"/>
    </source>
</evidence>
<dbReference type="STRING" id="560555.BST30_15825"/>
<name>A0A1X0FTB2_MYCNT</name>
<accession>A0A1X0FTB2</accession>
<organism evidence="5 6">
    <name type="scientific">Mycobacterium mantenii</name>
    <dbReference type="NCBI Taxonomy" id="560555"/>
    <lineage>
        <taxon>Bacteria</taxon>
        <taxon>Bacillati</taxon>
        <taxon>Actinomycetota</taxon>
        <taxon>Actinomycetes</taxon>
        <taxon>Mycobacteriales</taxon>
        <taxon>Mycobacteriaceae</taxon>
        <taxon>Mycobacterium</taxon>
        <taxon>Mycobacterium avium complex (MAC)</taxon>
    </lineage>
</organism>
<dbReference type="SMART" id="SM00822">
    <property type="entry name" value="PKS_KR"/>
    <property type="match status" value="1"/>
</dbReference>
<dbReference type="PRINTS" id="PR00081">
    <property type="entry name" value="GDHRDH"/>
</dbReference>
<dbReference type="FunFam" id="3.40.50.720:FF:000084">
    <property type="entry name" value="Short-chain dehydrogenase reductase"/>
    <property type="match status" value="1"/>
</dbReference>
<reference evidence="4 7" key="2">
    <citation type="journal article" date="2019" name="Emerg. Microbes Infect.">
        <title>Comprehensive subspecies identification of 175 nontuberculous mycobacteria species based on 7547 genomic profiles.</title>
        <authorList>
            <person name="Matsumoto Y."/>
            <person name="Kinjo T."/>
            <person name="Motooka D."/>
            <person name="Nabeya D."/>
            <person name="Jung N."/>
            <person name="Uechi K."/>
            <person name="Horii T."/>
            <person name="Iida T."/>
            <person name="Fujita J."/>
            <person name="Nakamura S."/>
        </authorList>
    </citation>
    <scope>NUCLEOTIDE SEQUENCE [LARGE SCALE GENOMIC DNA]</scope>
    <source>
        <strain evidence="4 7">JCM 18113</strain>
    </source>
</reference>
<dbReference type="SUPFAM" id="SSF51735">
    <property type="entry name" value="NAD(P)-binding Rossmann-fold domains"/>
    <property type="match status" value="1"/>
</dbReference>
<gene>
    <name evidence="5" type="ORF">BST30_15825</name>
    <name evidence="4" type="ORF">MMAN_22860</name>
</gene>
<dbReference type="AlphaFoldDB" id="A0A1X0FTB2"/>
<dbReference type="GO" id="GO:0016616">
    <property type="term" value="F:oxidoreductase activity, acting on the CH-OH group of donors, NAD or NADP as acceptor"/>
    <property type="evidence" value="ECO:0007669"/>
    <property type="project" value="TreeGrafter"/>
</dbReference>
<protein>
    <submittedName>
        <fullName evidence="4">Beta-ketoacyl-ACP reductase</fullName>
    </submittedName>
</protein>
<keyword evidence="7" id="KW-1185">Reference proteome</keyword>
<proteinExistence type="inferred from homology"/>
<dbReference type="PRINTS" id="PR00080">
    <property type="entry name" value="SDRFAMILY"/>
</dbReference>
<dbReference type="EMBL" id="AP022590">
    <property type="protein sequence ID" value="BBY38152.1"/>
    <property type="molecule type" value="Genomic_DNA"/>
</dbReference>
<evidence type="ECO:0000256" key="1">
    <source>
        <dbReference type="ARBA" id="ARBA00006484"/>
    </source>
</evidence>
<dbReference type="PROSITE" id="PS00061">
    <property type="entry name" value="ADH_SHORT"/>
    <property type="match status" value="1"/>
</dbReference>
<dbReference type="Gene3D" id="3.40.50.720">
    <property type="entry name" value="NAD(P)-binding Rossmann-like Domain"/>
    <property type="match status" value="1"/>
</dbReference>
<dbReference type="PANTHER" id="PTHR42760">
    <property type="entry name" value="SHORT-CHAIN DEHYDROGENASES/REDUCTASES FAMILY MEMBER"/>
    <property type="match status" value="1"/>
</dbReference>
<sequence length="257" mass="26322">MAEMSRTARALDGATIVITGGASGIGLAAAQAAAEAGAAVMLADRNRVALDAAHVELKRFDTPVGIHETEVSDAASVQNLFSATLSTFGRIDGLVTSAGIERSVPALELTEDDFDEVLRVNLKGSFLCAQAFGRALIDAGSGGSIVTVSSAVAFSGRPNAAQYTASKGAVVSLTKTLAIEWGPLGIRVNSVAPGLIDAPIAAGVAAEYREAYASRTPLGRIGTPRDVAKVIRFLLSDEAAYVTGQTIVVNGGYLMPS</sequence>
<evidence type="ECO:0000313" key="6">
    <source>
        <dbReference type="Proteomes" id="UP000192760"/>
    </source>
</evidence>
<comment type="similarity">
    <text evidence="1">Belongs to the short-chain dehydrogenases/reductases (SDR) family.</text>
</comment>
<dbReference type="InterPro" id="IPR002347">
    <property type="entry name" value="SDR_fam"/>
</dbReference>
<reference evidence="5 6" key="1">
    <citation type="submission" date="2017-02" db="EMBL/GenBank/DDBJ databases">
        <title>The new phylogeny of genus Mycobacterium.</title>
        <authorList>
            <person name="Tortoli E."/>
            <person name="Trovato A."/>
            <person name="Cirillo D.M."/>
        </authorList>
    </citation>
    <scope>NUCLEOTIDE SEQUENCE [LARGE SCALE GENOMIC DNA]</scope>
    <source>
        <strain evidence="5 6">DSM 45255</strain>
    </source>
</reference>
<dbReference type="InterPro" id="IPR020904">
    <property type="entry name" value="Sc_DH/Rdtase_CS"/>
</dbReference>
<reference evidence="4" key="3">
    <citation type="submission" date="2020-02" db="EMBL/GenBank/DDBJ databases">
        <authorList>
            <person name="Matsumoto Y."/>
            <person name="Motooka D."/>
            <person name="Nakamura S."/>
        </authorList>
    </citation>
    <scope>NUCLEOTIDE SEQUENCE</scope>
    <source>
        <strain evidence="4">JCM 18113</strain>
    </source>
</reference>
<evidence type="ECO:0000259" key="3">
    <source>
        <dbReference type="SMART" id="SM00822"/>
    </source>
</evidence>
<keyword evidence="2" id="KW-0560">Oxidoreductase</keyword>
<dbReference type="Pfam" id="PF13561">
    <property type="entry name" value="adh_short_C2"/>
    <property type="match status" value="1"/>
</dbReference>